<dbReference type="HOGENOM" id="CLU_040882_2_0_2"/>
<dbReference type="PANTHER" id="PTHR37507">
    <property type="entry name" value="SPORULATION PROTEIN YDCC"/>
    <property type="match status" value="1"/>
</dbReference>
<accession>F2KSQ4</accession>
<dbReference type="SUPFAM" id="SSF89392">
    <property type="entry name" value="Prokaryotic lipoproteins and lipoprotein localization factors"/>
    <property type="match status" value="1"/>
</dbReference>
<dbReference type="RefSeq" id="WP_013683613.1">
    <property type="nucleotide sequence ID" value="NC_015320.1"/>
</dbReference>
<name>F2KSQ4_ARCVS</name>
<protein>
    <recommendedName>
        <fullName evidence="1">DUF4367 domain-containing protein</fullName>
    </recommendedName>
</protein>
<reference evidence="2 3" key="1">
    <citation type="submission" date="2011-03" db="EMBL/GenBank/DDBJ databases">
        <title>The complete genome of Archaeoglobus veneficus SNP6.</title>
        <authorList>
            <consortium name="US DOE Joint Genome Institute (JGI-PGF)"/>
            <person name="Lucas S."/>
            <person name="Copeland A."/>
            <person name="Lapidus A."/>
            <person name="Bruce D."/>
            <person name="Goodwin L."/>
            <person name="Pitluck S."/>
            <person name="Kyrpides N."/>
            <person name="Mavromatis K."/>
            <person name="Pagani I."/>
            <person name="Ivanova N."/>
            <person name="Mikhailova N."/>
            <person name="Lu M."/>
            <person name="Detter J.C."/>
            <person name="Tapia R."/>
            <person name="Han C."/>
            <person name="Land M."/>
            <person name="Hauser L."/>
            <person name="Markowitz V."/>
            <person name="Cheng J.-F."/>
            <person name="Hugenholtz P."/>
            <person name="Woyke T."/>
            <person name="Wu D."/>
            <person name="Spring S."/>
            <person name="Brambilla E."/>
            <person name="Klenk H.-P."/>
            <person name="Eisen J.A."/>
        </authorList>
    </citation>
    <scope>NUCLEOTIDE SEQUENCE [LARGE SCALE GENOMIC DNA]</scope>
    <source>
        <strain>SNP6</strain>
    </source>
</reference>
<organism evidence="2 3">
    <name type="scientific">Archaeoglobus veneficus (strain DSM 11195 / SNP6)</name>
    <dbReference type="NCBI Taxonomy" id="693661"/>
    <lineage>
        <taxon>Archaea</taxon>
        <taxon>Methanobacteriati</taxon>
        <taxon>Methanobacteriota</taxon>
        <taxon>Archaeoglobi</taxon>
        <taxon>Archaeoglobales</taxon>
        <taxon>Archaeoglobaceae</taxon>
        <taxon>Archaeoglobus</taxon>
    </lineage>
</organism>
<dbReference type="PANTHER" id="PTHR37507:SF2">
    <property type="entry name" value="SPORULATION PROTEIN YDCC"/>
    <property type="match status" value="1"/>
</dbReference>
<dbReference type="EMBL" id="CP002588">
    <property type="protein sequence ID" value="AEA46949.1"/>
    <property type="molecule type" value="Genomic_DNA"/>
</dbReference>
<dbReference type="Pfam" id="PF14285">
    <property type="entry name" value="DUF4367"/>
    <property type="match status" value="1"/>
</dbReference>
<dbReference type="AlphaFoldDB" id="F2KSQ4"/>
<proteinExistence type="predicted"/>
<sequence>MRFGALVTLAVILAAIFACCTTTNVLEEAKKKYNEIQDMSGEAVIKSGDVEKIVYFAFKKPRSFMLAGKDEVLTVSNGSVEWVYYGKNNSYVIKSPERPPFDYGDILKNGTARKEGEYYIIESDSGSVWLDESFLPVKIERSGVVIEFRQLNVNTGINDKDFTFVPPMDAEKKEPRPEKLLSLDEAQKEVNFSIVVPTYTAGHDFIGALVFKFDDSEIVNLYYRLGTSTLIIVESTSPAVMPLSGEENVTIGNTTGQIAEFGDSTMLRFKIEDIEVTISGKLDRSEIMRIASSMLN</sequence>
<evidence type="ECO:0000313" key="2">
    <source>
        <dbReference type="EMBL" id="AEA46949.1"/>
    </source>
</evidence>
<dbReference type="eggNOG" id="arCOG02470">
    <property type="taxonomic scope" value="Archaea"/>
</dbReference>
<dbReference type="InterPro" id="IPR025377">
    <property type="entry name" value="DUF4367"/>
</dbReference>
<keyword evidence="3" id="KW-1185">Reference proteome</keyword>
<dbReference type="InterPro" id="IPR029046">
    <property type="entry name" value="LolA/LolB/LppX"/>
</dbReference>
<feature type="domain" description="DUF4367" evidence="1">
    <location>
        <begin position="247"/>
        <end position="294"/>
    </location>
</feature>
<dbReference type="Gene3D" id="2.50.20.10">
    <property type="entry name" value="Lipoprotein localisation LolA/LolB/LppX"/>
    <property type="match status" value="1"/>
</dbReference>
<gene>
    <name evidence="2" type="ordered locus">Arcve_0938</name>
</gene>
<dbReference type="STRING" id="693661.Arcve_0938"/>
<dbReference type="GeneID" id="10394048"/>
<dbReference type="InterPro" id="IPR052944">
    <property type="entry name" value="Sporulation_related"/>
</dbReference>
<dbReference type="KEGG" id="ave:Arcve_0938"/>
<evidence type="ECO:0000313" key="3">
    <source>
        <dbReference type="Proteomes" id="UP000008136"/>
    </source>
</evidence>
<evidence type="ECO:0000259" key="1">
    <source>
        <dbReference type="Pfam" id="PF14285"/>
    </source>
</evidence>
<dbReference type="PROSITE" id="PS51257">
    <property type="entry name" value="PROKAR_LIPOPROTEIN"/>
    <property type="match status" value="1"/>
</dbReference>
<dbReference type="Proteomes" id="UP000008136">
    <property type="component" value="Chromosome"/>
</dbReference>